<dbReference type="NCBIfam" id="TIGR02258">
    <property type="entry name" value="2_5_ligase"/>
    <property type="match status" value="1"/>
</dbReference>
<dbReference type="PANTHER" id="PTHR35561">
    <property type="entry name" value="RNA 2',3'-CYCLIC PHOSPHODIESTERASE"/>
    <property type="match status" value="1"/>
</dbReference>
<comment type="caution">
    <text evidence="3">The sequence shown here is derived from an EMBL/GenBank/DDBJ whole genome shotgun (WGS) entry which is preliminary data.</text>
</comment>
<keyword evidence="4" id="KW-1185">Reference proteome</keyword>
<dbReference type="Gene3D" id="3.90.1140.10">
    <property type="entry name" value="Cyclic phosphodiesterase"/>
    <property type="match status" value="1"/>
</dbReference>
<dbReference type="InterPro" id="IPR009097">
    <property type="entry name" value="Cyclic_Pdiesterase"/>
</dbReference>
<evidence type="ECO:0000256" key="2">
    <source>
        <dbReference type="HAMAP-Rule" id="MF_01940"/>
    </source>
</evidence>
<evidence type="ECO:0000256" key="1">
    <source>
        <dbReference type="ARBA" id="ARBA00022801"/>
    </source>
</evidence>
<feature type="active site" description="Proton donor" evidence="2">
    <location>
        <position position="44"/>
    </location>
</feature>
<gene>
    <name evidence="3" type="primary">thpR</name>
    <name evidence="3" type="ORF">IMZ08_09680</name>
</gene>
<dbReference type="RefSeq" id="WP_193535895.1">
    <property type="nucleotide sequence ID" value="NZ_JADCLJ010000019.1"/>
</dbReference>
<protein>
    <recommendedName>
        <fullName evidence="2">RNA 2',3'-cyclic phosphodiesterase</fullName>
        <shortName evidence="2">RNA 2',3'-CPDase</shortName>
        <ecNumber evidence="2">3.1.4.58</ecNumber>
    </recommendedName>
</protein>
<dbReference type="Pfam" id="PF13563">
    <property type="entry name" value="2_5_RNA_ligase2"/>
    <property type="match status" value="1"/>
</dbReference>
<comment type="similarity">
    <text evidence="2">Belongs to the 2H phosphoesterase superfamily. ThpR family.</text>
</comment>
<feature type="active site" description="Proton acceptor" evidence="2">
    <location>
        <position position="131"/>
    </location>
</feature>
<comment type="catalytic activity">
    <reaction evidence="2">
        <text>a 3'-end 2',3'-cyclophospho-ribonucleotide-RNA + H2O = a 3'-end 2'-phospho-ribonucleotide-RNA + H(+)</text>
        <dbReference type="Rhea" id="RHEA:11828"/>
        <dbReference type="Rhea" id="RHEA-COMP:10464"/>
        <dbReference type="Rhea" id="RHEA-COMP:17353"/>
        <dbReference type="ChEBI" id="CHEBI:15377"/>
        <dbReference type="ChEBI" id="CHEBI:15378"/>
        <dbReference type="ChEBI" id="CHEBI:83064"/>
        <dbReference type="ChEBI" id="CHEBI:173113"/>
        <dbReference type="EC" id="3.1.4.58"/>
    </reaction>
</comment>
<dbReference type="HAMAP" id="MF_01940">
    <property type="entry name" value="RNA_CPDase"/>
    <property type="match status" value="1"/>
</dbReference>
<dbReference type="EMBL" id="JADCLJ010000019">
    <property type="protein sequence ID" value="MBE4908325.1"/>
    <property type="molecule type" value="Genomic_DNA"/>
</dbReference>
<dbReference type="PANTHER" id="PTHR35561:SF1">
    <property type="entry name" value="RNA 2',3'-CYCLIC PHOSPHODIESTERASE"/>
    <property type="match status" value="1"/>
</dbReference>
<evidence type="ECO:0000313" key="4">
    <source>
        <dbReference type="Proteomes" id="UP001516662"/>
    </source>
</evidence>
<name>A0ABR9QIL0_9BACI</name>
<dbReference type="SUPFAM" id="SSF55144">
    <property type="entry name" value="LigT-like"/>
    <property type="match status" value="1"/>
</dbReference>
<feature type="short sequence motif" description="HXTX 1" evidence="2">
    <location>
        <begin position="44"/>
        <end position="47"/>
    </location>
</feature>
<evidence type="ECO:0000313" key="3">
    <source>
        <dbReference type="EMBL" id="MBE4908325.1"/>
    </source>
</evidence>
<dbReference type="InterPro" id="IPR004175">
    <property type="entry name" value="RNA_CPDase"/>
</dbReference>
<proteinExistence type="inferred from homology"/>
<dbReference type="Proteomes" id="UP001516662">
    <property type="component" value="Unassembled WGS sequence"/>
</dbReference>
<sequence>MTQQTHYFIALSLPQPIREVLMGVKELVEPKLPFKTWVHEQDLHITLAFLGQPSSLSQMRAIKEKLKIISVKHSSFTLELNGFGIFGKPDSPRILWSALKEQNDLVNLQKDIYHACTGSGFKLEDRPYKPHITLARKWMSENPFEMESLKSMVQPKEEFSKFTAGHIVLYQTHINRLPKYQPLSIYPLEAK</sequence>
<accession>A0ABR9QIL0</accession>
<reference evidence="3 4" key="1">
    <citation type="submission" date="2020-10" db="EMBL/GenBank/DDBJ databases">
        <title>Bacillus sp. HD4P25, an endophyte from a halophyte.</title>
        <authorList>
            <person name="Sun J.-Q."/>
        </authorList>
    </citation>
    <scope>NUCLEOTIDE SEQUENCE [LARGE SCALE GENOMIC DNA]</scope>
    <source>
        <strain evidence="3 4">YIM 93174</strain>
    </source>
</reference>
<feature type="short sequence motif" description="HXTX 2" evidence="2">
    <location>
        <begin position="131"/>
        <end position="134"/>
    </location>
</feature>
<keyword evidence="1 2" id="KW-0378">Hydrolase</keyword>
<dbReference type="EC" id="3.1.4.58" evidence="2"/>
<comment type="function">
    <text evidence="2">Hydrolyzes RNA 2',3'-cyclic phosphodiester to an RNA 2'-phosphomonoester.</text>
</comment>
<organism evidence="3 4">
    <name type="scientific">Litchfieldia luteola</name>
    <dbReference type="NCBI Taxonomy" id="682179"/>
    <lineage>
        <taxon>Bacteria</taxon>
        <taxon>Bacillati</taxon>
        <taxon>Bacillota</taxon>
        <taxon>Bacilli</taxon>
        <taxon>Bacillales</taxon>
        <taxon>Bacillaceae</taxon>
        <taxon>Litchfieldia</taxon>
    </lineage>
</organism>